<gene>
    <name evidence="1" type="ORF">PAHAL_3G484900</name>
</gene>
<proteinExistence type="predicted"/>
<dbReference type="Gramene" id="PVH63167">
    <property type="protein sequence ID" value="PVH63167"/>
    <property type="gene ID" value="PAHAL_3G484900"/>
</dbReference>
<dbReference type="EMBL" id="CM008048">
    <property type="protein sequence ID" value="PVH63167.1"/>
    <property type="molecule type" value="Genomic_DNA"/>
</dbReference>
<organism evidence="1">
    <name type="scientific">Panicum hallii</name>
    <dbReference type="NCBI Taxonomy" id="206008"/>
    <lineage>
        <taxon>Eukaryota</taxon>
        <taxon>Viridiplantae</taxon>
        <taxon>Streptophyta</taxon>
        <taxon>Embryophyta</taxon>
        <taxon>Tracheophyta</taxon>
        <taxon>Spermatophyta</taxon>
        <taxon>Magnoliopsida</taxon>
        <taxon>Liliopsida</taxon>
        <taxon>Poales</taxon>
        <taxon>Poaceae</taxon>
        <taxon>PACMAD clade</taxon>
        <taxon>Panicoideae</taxon>
        <taxon>Panicodae</taxon>
        <taxon>Paniceae</taxon>
        <taxon>Panicinae</taxon>
        <taxon>Panicum</taxon>
        <taxon>Panicum sect. Panicum</taxon>
    </lineage>
</organism>
<protein>
    <submittedName>
        <fullName evidence="1">Uncharacterized protein</fullName>
    </submittedName>
</protein>
<evidence type="ECO:0000313" key="1">
    <source>
        <dbReference type="EMBL" id="PVH63167.1"/>
    </source>
</evidence>
<name>A0A2T8KLV2_9POAL</name>
<reference evidence="1" key="1">
    <citation type="submission" date="2018-04" db="EMBL/GenBank/DDBJ databases">
        <title>WGS assembly of Panicum hallii.</title>
        <authorList>
            <person name="Lovell J."/>
            <person name="Jenkins J."/>
            <person name="Lowry D."/>
            <person name="Mamidi S."/>
            <person name="Sreedasyam A."/>
            <person name="Weng X."/>
            <person name="Barry K."/>
            <person name="Bonette J."/>
            <person name="Campitelli B."/>
            <person name="Daum C."/>
            <person name="Gordon S."/>
            <person name="Gould B."/>
            <person name="Lipzen A."/>
            <person name="Macqueen A."/>
            <person name="Palacio-Mejia J."/>
            <person name="Plott C."/>
            <person name="Shakirov E."/>
            <person name="Shu S."/>
            <person name="Yoshinaga Y."/>
            <person name="Zane M."/>
            <person name="Rokhsar D."/>
            <person name="Grimwood J."/>
            <person name="Schmutz J."/>
            <person name="Juenger T."/>
        </authorList>
    </citation>
    <scope>NUCLEOTIDE SEQUENCE [LARGE SCALE GENOMIC DNA]</scope>
    <source>
        <strain evidence="1">FIL2</strain>
    </source>
</reference>
<accession>A0A2T8KLV2</accession>
<dbReference type="Proteomes" id="UP000243499">
    <property type="component" value="Chromosome 3"/>
</dbReference>
<sequence>MCRSGDGRAVPACVLLYTRGVLRKVQVAEGTYQCIRCSLRFRNSSSSSGSGLEVRRARPPGGAPLSIADGWKFQSCICPSCLHITCRGNI</sequence>
<dbReference type="AlphaFoldDB" id="A0A2T8KLV2"/>